<dbReference type="HOGENOM" id="CLU_2649401_0_0_6"/>
<dbReference type="KEGG" id="hch:HCH_01204"/>
<sequence>MGSSLIDGVKHHFSSLSDPRRETLNMRHNFYMAGPGDLYLLRNYVQQGQKEAGLKVQQNSGIWNLDGVWGLIDNGN</sequence>
<organism evidence="1 2">
    <name type="scientific">Hahella chejuensis (strain KCTC 2396)</name>
    <dbReference type="NCBI Taxonomy" id="349521"/>
    <lineage>
        <taxon>Bacteria</taxon>
        <taxon>Pseudomonadati</taxon>
        <taxon>Pseudomonadota</taxon>
        <taxon>Gammaproteobacteria</taxon>
        <taxon>Oceanospirillales</taxon>
        <taxon>Hahellaceae</taxon>
        <taxon>Hahella</taxon>
    </lineage>
</organism>
<dbReference type="RefSeq" id="WP_011395150.1">
    <property type="nucleotide sequence ID" value="NC_007645.1"/>
</dbReference>
<evidence type="ECO:0000313" key="2">
    <source>
        <dbReference type="Proteomes" id="UP000000238"/>
    </source>
</evidence>
<gene>
    <name evidence="1" type="ordered locus">HCH_01204</name>
</gene>
<dbReference type="EMBL" id="CP000155">
    <property type="protein sequence ID" value="ABC28077.1"/>
    <property type="molecule type" value="Genomic_DNA"/>
</dbReference>
<dbReference type="Proteomes" id="UP000000238">
    <property type="component" value="Chromosome"/>
</dbReference>
<accession>Q2SMP7</accession>
<name>Q2SMP7_HAHCH</name>
<protein>
    <submittedName>
        <fullName evidence="1">Uncharacterized protein</fullName>
    </submittedName>
</protein>
<dbReference type="OrthoDB" id="8001376at2"/>
<proteinExistence type="predicted"/>
<evidence type="ECO:0000313" key="1">
    <source>
        <dbReference type="EMBL" id="ABC28077.1"/>
    </source>
</evidence>
<dbReference type="AlphaFoldDB" id="Q2SMP7"/>
<reference evidence="1 2" key="1">
    <citation type="journal article" date="2005" name="Nucleic Acids Res.">
        <title>Genomic blueprint of Hahella chejuensis, a marine microbe producing an algicidal agent.</title>
        <authorList>
            <person name="Jeong H."/>
            <person name="Yim J.H."/>
            <person name="Lee C."/>
            <person name="Choi S.-H."/>
            <person name="Park Y.K."/>
            <person name="Yoon S.H."/>
            <person name="Hur C.-G."/>
            <person name="Kang H.-Y."/>
            <person name="Kim D."/>
            <person name="Lee H.H."/>
            <person name="Park K.H."/>
            <person name="Park S.-H."/>
            <person name="Park H.-S."/>
            <person name="Lee H.K."/>
            <person name="Oh T.K."/>
            <person name="Kim J.F."/>
        </authorList>
    </citation>
    <scope>NUCLEOTIDE SEQUENCE [LARGE SCALE GENOMIC DNA]</scope>
    <source>
        <strain evidence="1 2">KCTC 2396</strain>
    </source>
</reference>
<keyword evidence="2" id="KW-1185">Reference proteome</keyword>